<dbReference type="SUPFAM" id="SSF47473">
    <property type="entry name" value="EF-hand"/>
    <property type="match status" value="1"/>
</dbReference>
<evidence type="ECO:0000256" key="1">
    <source>
        <dbReference type="ARBA" id="ARBA00022837"/>
    </source>
</evidence>
<keyword evidence="5" id="KW-1185">Reference proteome</keyword>
<keyword evidence="2" id="KW-0732">Signal</keyword>
<feature type="signal peptide" evidence="2">
    <location>
        <begin position="1"/>
        <end position="17"/>
    </location>
</feature>
<dbReference type="EMBL" id="JASAOG010000047">
    <property type="protein sequence ID" value="KAK0058683.1"/>
    <property type="molecule type" value="Genomic_DNA"/>
</dbReference>
<dbReference type="InterPro" id="IPR011992">
    <property type="entry name" value="EF-hand-dom_pair"/>
</dbReference>
<feature type="domain" description="EF-hand" evidence="3">
    <location>
        <begin position="42"/>
        <end position="77"/>
    </location>
</feature>
<comment type="caution">
    <text evidence="4">The sequence shown here is derived from an EMBL/GenBank/DDBJ whole genome shotgun (WGS) entry which is preliminary data.</text>
</comment>
<keyword evidence="1" id="KW-0106">Calcium</keyword>
<dbReference type="PROSITE" id="PS50222">
    <property type="entry name" value="EF_HAND_2"/>
    <property type="match status" value="2"/>
</dbReference>
<gene>
    <name evidence="4" type="ORF">Bpfe_011988</name>
</gene>
<name>A0AAD8FCD4_BIOPF</name>
<feature type="domain" description="EF-hand" evidence="3">
    <location>
        <begin position="97"/>
        <end position="132"/>
    </location>
</feature>
<protein>
    <submittedName>
        <fullName evidence="4">Serine/threonine-protein kinase fhkB</fullName>
    </submittedName>
</protein>
<reference evidence="4" key="2">
    <citation type="submission" date="2023-04" db="EMBL/GenBank/DDBJ databases">
        <authorList>
            <person name="Bu L."/>
            <person name="Lu L."/>
            <person name="Laidemitt M.R."/>
            <person name="Zhang S.M."/>
            <person name="Mutuku M."/>
            <person name="Mkoji G."/>
            <person name="Steinauer M."/>
            <person name="Loker E.S."/>
        </authorList>
    </citation>
    <scope>NUCLEOTIDE SEQUENCE</scope>
    <source>
        <strain evidence="4">KasaAsao</strain>
        <tissue evidence="4">Whole Snail</tissue>
    </source>
</reference>
<dbReference type="Proteomes" id="UP001233172">
    <property type="component" value="Unassembled WGS sequence"/>
</dbReference>
<dbReference type="SMART" id="SM00054">
    <property type="entry name" value="EFh"/>
    <property type="match status" value="2"/>
</dbReference>
<dbReference type="Gene3D" id="1.10.238.10">
    <property type="entry name" value="EF-hand"/>
    <property type="match status" value="1"/>
</dbReference>
<keyword evidence="4" id="KW-0418">Kinase</keyword>
<keyword evidence="4" id="KW-0808">Transferase</keyword>
<accession>A0AAD8FCD4</accession>
<evidence type="ECO:0000256" key="2">
    <source>
        <dbReference type="SAM" id="SignalP"/>
    </source>
</evidence>
<evidence type="ECO:0000313" key="4">
    <source>
        <dbReference type="EMBL" id="KAK0058683.1"/>
    </source>
</evidence>
<dbReference type="GO" id="GO:0016301">
    <property type="term" value="F:kinase activity"/>
    <property type="evidence" value="ECO:0007669"/>
    <property type="project" value="UniProtKB-KW"/>
</dbReference>
<proteinExistence type="predicted"/>
<feature type="chain" id="PRO_5042265269" evidence="2">
    <location>
        <begin position="18"/>
        <end position="139"/>
    </location>
</feature>
<evidence type="ECO:0000313" key="5">
    <source>
        <dbReference type="Proteomes" id="UP001233172"/>
    </source>
</evidence>
<dbReference type="InterPro" id="IPR002048">
    <property type="entry name" value="EF_hand_dom"/>
</dbReference>
<evidence type="ECO:0000259" key="3">
    <source>
        <dbReference type="PROSITE" id="PS50222"/>
    </source>
</evidence>
<sequence>MSLLYVLLLCLPATTYAVDFKPYNLTATLMFLDIDKDINGIIDRNEIDLSFRHFDTNNNGRISRLEYTAYVTTNEPTLSPVAHALYDVYDVDNDDQLDHHDFDNFFALMDSDGDHRVTHFEFVRYWTILLADLEHLGNA</sequence>
<dbReference type="InterPro" id="IPR018247">
    <property type="entry name" value="EF_Hand_1_Ca_BS"/>
</dbReference>
<reference evidence="4" key="1">
    <citation type="journal article" date="2023" name="PLoS Negl. Trop. Dis.">
        <title>A genome sequence for Biomphalaria pfeifferi, the major vector snail for the human-infecting parasite Schistosoma mansoni.</title>
        <authorList>
            <person name="Bu L."/>
            <person name="Lu L."/>
            <person name="Laidemitt M.R."/>
            <person name="Zhang S.M."/>
            <person name="Mutuku M."/>
            <person name="Mkoji G."/>
            <person name="Steinauer M."/>
            <person name="Loker E.S."/>
        </authorList>
    </citation>
    <scope>NUCLEOTIDE SEQUENCE</scope>
    <source>
        <strain evidence="4">KasaAsao</strain>
    </source>
</reference>
<organism evidence="4 5">
    <name type="scientific">Biomphalaria pfeifferi</name>
    <name type="common">Bloodfluke planorb</name>
    <name type="synonym">Freshwater snail</name>
    <dbReference type="NCBI Taxonomy" id="112525"/>
    <lineage>
        <taxon>Eukaryota</taxon>
        <taxon>Metazoa</taxon>
        <taxon>Spiralia</taxon>
        <taxon>Lophotrochozoa</taxon>
        <taxon>Mollusca</taxon>
        <taxon>Gastropoda</taxon>
        <taxon>Heterobranchia</taxon>
        <taxon>Euthyneura</taxon>
        <taxon>Panpulmonata</taxon>
        <taxon>Hygrophila</taxon>
        <taxon>Lymnaeoidea</taxon>
        <taxon>Planorbidae</taxon>
        <taxon>Biomphalaria</taxon>
    </lineage>
</organism>
<dbReference type="AlphaFoldDB" id="A0AAD8FCD4"/>
<dbReference type="GO" id="GO:0005509">
    <property type="term" value="F:calcium ion binding"/>
    <property type="evidence" value="ECO:0007669"/>
    <property type="project" value="InterPro"/>
</dbReference>
<dbReference type="PROSITE" id="PS00018">
    <property type="entry name" value="EF_HAND_1"/>
    <property type="match status" value="2"/>
</dbReference>